<accession>A0A7J5C078</accession>
<dbReference type="InterPro" id="IPR050471">
    <property type="entry name" value="AB_hydrolase"/>
</dbReference>
<proteinExistence type="predicted"/>
<dbReference type="Gene3D" id="3.40.50.1820">
    <property type="entry name" value="alpha/beta hydrolase"/>
    <property type="match status" value="1"/>
</dbReference>
<evidence type="ECO:0000313" key="3">
    <source>
        <dbReference type="Proteomes" id="UP000467240"/>
    </source>
</evidence>
<dbReference type="RefSeq" id="WP_158039407.1">
    <property type="nucleotide sequence ID" value="NZ_JACCFV010000001.1"/>
</dbReference>
<dbReference type="EMBL" id="WBJZ01000003">
    <property type="protein sequence ID" value="KAB1660307.1"/>
    <property type="molecule type" value="Genomic_DNA"/>
</dbReference>
<dbReference type="OrthoDB" id="7185741at2"/>
<dbReference type="Pfam" id="PF00561">
    <property type="entry name" value="Abhydrolase_1"/>
    <property type="match status" value="1"/>
</dbReference>
<evidence type="ECO:0000313" key="2">
    <source>
        <dbReference type="EMBL" id="KAB1660307.1"/>
    </source>
</evidence>
<dbReference type="GO" id="GO:0016787">
    <property type="term" value="F:hydrolase activity"/>
    <property type="evidence" value="ECO:0007669"/>
    <property type="project" value="UniProtKB-KW"/>
</dbReference>
<organism evidence="2 3">
    <name type="scientific">Pseudoclavibacter chungangensis</name>
    <dbReference type="NCBI Taxonomy" id="587635"/>
    <lineage>
        <taxon>Bacteria</taxon>
        <taxon>Bacillati</taxon>
        <taxon>Actinomycetota</taxon>
        <taxon>Actinomycetes</taxon>
        <taxon>Micrococcales</taxon>
        <taxon>Microbacteriaceae</taxon>
        <taxon>Pseudoclavibacter</taxon>
    </lineage>
</organism>
<dbReference type="PANTHER" id="PTHR43433">
    <property type="entry name" value="HYDROLASE, ALPHA/BETA FOLD FAMILY PROTEIN"/>
    <property type="match status" value="1"/>
</dbReference>
<protein>
    <submittedName>
        <fullName evidence="2">Alpha/beta hydrolase</fullName>
    </submittedName>
</protein>
<dbReference type="Proteomes" id="UP000467240">
    <property type="component" value="Unassembled WGS sequence"/>
</dbReference>
<gene>
    <name evidence="2" type="ORF">F8O01_02975</name>
</gene>
<comment type="caution">
    <text evidence="2">The sequence shown here is derived from an EMBL/GenBank/DDBJ whole genome shotgun (WGS) entry which is preliminary data.</text>
</comment>
<keyword evidence="2" id="KW-0378">Hydrolase</keyword>
<dbReference type="PANTHER" id="PTHR43433:SF5">
    <property type="entry name" value="AB HYDROLASE-1 DOMAIN-CONTAINING PROTEIN"/>
    <property type="match status" value="1"/>
</dbReference>
<feature type="domain" description="AB hydrolase-1" evidence="1">
    <location>
        <begin position="37"/>
        <end position="146"/>
    </location>
</feature>
<dbReference type="InterPro" id="IPR029058">
    <property type="entry name" value="AB_hydrolase_fold"/>
</dbReference>
<name>A0A7J5C078_9MICO</name>
<dbReference type="AlphaFoldDB" id="A0A7J5C078"/>
<keyword evidence="3" id="KW-1185">Reference proteome</keyword>
<reference evidence="2 3" key="1">
    <citation type="submission" date="2019-09" db="EMBL/GenBank/DDBJ databases">
        <title>Phylogeny of genus Pseudoclavibacter and closely related genus.</title>
        <authorList>
            <person name="Li Y."/>
        </authorList>
    </citation>
    <scope>NUCLEOTIDE SEQUENCE [LARGE SCALE GENOMIC DNA]</scope>
    <source>
        <strain evidence="2 3">DSM 23821</strain>
    </source>
</reference>
<dbReference type="InterPro" id="IPR000073">
    <property type="entry name" value="AB_hydrolase_1"/>
</dbReference>
<sequence>MRTDTVPGAGLLGEDGFVDAWDGRRLRTMSAGEGDDLVVLEAGLGTSGLYWGPVHARLARHARVVAYERAGYGGSSPVRDAPRDLRHLARDLRTVVDAFPHRRLVLVGHSWGGPIVRTLAARLLAEGSAPAGLVLVDQSDEHAAELYTSRLARWSGEAQGAIMVPLAQTGLLGRLSRVPLRGLPEPILDATVAASTTVDAAHAIAAEHRVVPPEITTLAEHPLALADMPMRVLSGQRPGRFDRALRAGLVRAHHETVAAHPGARFVPAERSAHLIPVTEPELIAREALDLLA</sequence>
<evidence type="ECO:0000259" key="1">
    <source>
        <dbReference type="Pfam" id="PF00561"/>
    </source>
</evidence>
<dbReference type="SUPFAM" id="SSF53474">
    <property type="entry name" value="alpha/beta-Hydrolases"/>
    <property type="match status" value="1"/>
</dbReference>